<gene>
    <name evidence="2" type="ORF">PIB30_066306</name>
</gene>
<protein>
    <submittedName>
        <fullName evidence="2">Uncharacterized protein</fullName>
    </submittedName>
</protein>
<proteinExistence type="predicted"/>
<evidence type="ECO:0000313" key="2">
    <source>
        <dbReference type="EMBL" id="MED6149827.1"/>
    </source>
</evidence>
<sequence length="107" mass="12077">MVRNSWADRFARIATLREDQDSYGVKHQNTSTSPNPPKTGHHNALMAPHGIKKPPAKKTSVIRTQPWDQYDTKHQHQSNKEGGNAAQFSERSYISGRHQNLTNDVSS</sequence>
<reference evidence="2 3" key="1">
    <citation type="journal article" date="2023" name="Plants (Basel)">
        <title>Bridging the Gap: Combining Genomics and Transcriptomics Approaches to Understand Stylosanthes scabra, an Orphan Legume from the Brazilian Caatinga.</title>
        <authorList>
            <person name="Ferreira-Neto J.R.C."/>
            <person name="da Silva M.D."/>
            <person name="Binneck E."/>
            <person name="de Melo N.F."/>
            <person name="da Silva R.H."/>
            <person name="de Melo A.L.T.M."/>
            <person name="Pandolfi V."/>
            <person name="Bustamante F.O."/>
            <person name="Brasileiro-Vidal A.C."/>
            <person name="Benko-Iseppon A.M."/>
        </authorList>
    </citation>
    <scope>NUCLEOTIDE SEQUENCE [LARGE SCALE GENOMIC DNA]</scope>
    <source>
        <tissue evidence="2">Leaves</tissue>
    </source>
</reference>
<dbReference type="Proteomes" id="UP001341840">
    <property type="component" value="Unassembled WGS sequence"/>
</dbReference>
<organism evidence="2 3">
    <name type="scientific">Stylosanthes scabra</name>
    <dbReference type="NCBI Taxonomy" id="79078"/>
    <lineage>
        <taxon>Eukaryota</taxon>
        <taxon>Viridiplantae</taxon>
        <taxon>Streptophyta</taxon>
        <taxon>Embryophyta</taxon>
        <taxon>Tracheophyta</taxon>
        <taxon>Spermatophyta</taxon>
        <taxon>Magnoliopsida</taxon>
        <taxon>eudicotyledons</taxon>
        <taxon>Gunneridae</taxon>
        <taxon>Pentapetalae</taxon>
        <taxon>rosids</taxon>
        <taxon>fabids</taxon>
        <taxon>Fabales</taxon>
        <taxon>Fabaceae</taxon>
        <taxon>Papilionoideae</taxon>
        <taxon>50 kb inversion clade</taxon>
        <taxon>dalbergioids sensu lato</taxon>
        <taxon>Dalbergieae</taxon>
        <taxon>Pterocarpus clade</taxon>
        <taxon>Stylosanthes</taxon>
    </lineage>
</organism>
<comment type="caution">
    <text evidence="2">The sequence shown here is derived from an EMBL/GenBank/DDBJ whole genome shotgun (WGS) entry which is preliminary data.</text>
</comment>
<evidence type="ECO:0000256" key="1">
    <source>
        <dbReference type="SAM" id="MobiDB-lite"/>
    </source>
</evidence>
<feature type="region of interest" description="Disordered" evidence="1">
    <location>
        <begin position="19"/>
        <end position="107"/>
    </location>
</feature>
<name>A0ABU6TM10_9FABA</name>
<keyword evidence="3" id="KW-1185">Reference proteome</keyword>
<evidence type="ECO:0000313" key="3">
    <source>
        <dbReference type="Proteomes" id="UP001341840"/>
    </source>
</evidence>
<dbReference type="EMBL" id="JASCZI010091295">
    <property type="protein sequence ID" value="MED6149827.1"/>
    <property type="molecule type" value="Genomic_DNA"/>
</dbReference>
<accession>A0ABU6TM10</accession>
<feature type="compositionally biased region" description="Polar residues" evidence="1">
    <location>
        <begin position="86"/>
        <end position="107"/>
    </location>
</feature>